<reference evidence="3" key="1">
    <citation type="submission" date="2022-11" db="UniProtKB">
        <authorList>
            <consortium name="WormBaseParasite"/>
        </authorList>
    </citation>
    <scope>IDENTIFICATION</scope>
</reference>
<organism evidence="2 3">
    <name type="scientific">Panagrolaimus davidi</name>
    <dbReference type="NCBI Taxonomy" id="227884"/>
    <lineage>
        <taxon>Eukaryota</taxon>
        <taxon>Metazoa</taxon>
        <taxon>Ecdysozoa</taxon>
        <taxon>Nematoda</taxon>
        <taxon>Chromadorea</taxon>
        <taxon>Rhabditida</taxon>
        <taxon>Tylenchina</taxon>
        <taxon>Panagrolaimomorpha</taxon>
        <taxon>Panagrolaimoidea</taxon>
        <taxon>Panagrolaimidae</taxon>
        <taxon>Panagrolaimus</taxon>
    </lineage>
</organism>
<feature type="compositionally biased region" description="Polar residues" evidence="1">
    <location>
        <begin position="45"/>
        <end position="57"/>
    </location>
</feature>
<dbReference type="Proteomes" id="UP000887578">
    <property type="component" value="Unplaced"/>
</dbReference>
<evidence type="ECO:0000256" key="1">
    <source>
        <dbReference type="SAM" id="MobiDB-lite"/>
    </source>
</evidence>
<name>A0A914QNW1_9BILA</name>
<sequence length="118" mass="13541">MVPVPSTPLKPIPSKIYESLQRAPSRFVKPKRIFPRPKKDESDSKYANPTSKNSFTCVTPPPKPLSLSKNKKLLYAPKRSASSMVLKRKDSSKKFPIPNITWAPKKKFPYRRFIQVNN</sequence>
<evidence type="ECO:0000313" key="2">
    <source>
        <dbReference type="Proteomes" id="UP000887578"/>
    </source>
</evidence>
<proteinExistence type="predicted"/>
<keyword evidence="2" id="KW-1185">Reference proteome</keyword>
<dbReference type="WBParaSite" id="PDA_v2.g5475.t1">
    <property type="protein sequence ID" value="PDA_v2.g5475.t1"/>
    <property type="gene ID" value="PDA_v2.g5475"/>
</dbReference>
<feature type="region of interest" description="Disordered" evidence="1">
    <location>
        <begin position="28"/>
        <end position="64"/>
    </location>
</feature>
<protein>
    <submittedName>
        <fullName evidence="3">Uncharacterized protein</fullName>
    </submittedName>
</protein>
<dbReference type="AlphaFoldDB" id="A0A914QNW1"/>
<accession>A0A914QNW1</accession>
<evidence type="ECO:0000313" key="3">
    <source>
        <dbReference type="WBParaSite" id="PDA_v2.g5475.t1"/>
    </source>
</evidence>